<dbReference type="EMBL" id="KL197763">
    <property type="protein sequence ID" value="KDQ50219.1"/>
    <property type="molecule type" value="Genomic_DNA"/>
</dbReference>
<dbReference type="AlphaFoldDB" id="A0A067P601"/>
<keyword evidence="2" id="KW-1185">Reference proteome</keyword>
<dbReference type="Proteomes" id="UP000027265">
    <property type="component" value="Unassembled WGS sequence"/>
</dbReference>
<reference evidence="2" key="1">
    <citation type="journal article" date="2014" name="Proc. Natl. Acad. Sci. U.S.A.">
        <title>Extensive sampling of basidiomycete genomes demonstrates inadequacy of the white-rot/brown-rot paradigm for wood decay fungi.</title>
        <authorList>
            <person name="Riley R."/>
            <person name="Salamov A.A."/>
            <person name="Brown D.W."/>
            <person name="Nagy L.G."/>
            <person name="Floudas D."/>
            <person name="Held B.W."/>
            <person name="Levasseur A."/>
            <person name="Lombard V."/>
            <person name="Morin E."/>
            <person name="Otillar R."/>
            <person name="Lindquist E.A."/>
            <person name="Sun H."/>
            <person name="LaButti K.M."/>
            <person name="Schmutz J."/>
            <person name="Jabbour D."/>
            <person name="Luo H."/>
            <person name="Baker S.E."/>
            <person name="Pisabarro A.G."/>
            <person name="Walton J.D."/>
            <person name="Blanchette R.A."/>
            <person name="Henrissat B."/>
            <person name="Martin F."/>
            <person name="Cullen D."/>
            <person name="Hibbett D.S."/>
            <person name="Grigoriev I.V."/>
        </authorList>
    </citation>
    <scope>NUCLEOTIDE SEQUENCE [LARGE SCALE GENOMIC DNA]</scope>
    <source>
        <strain evidence="2">MUCL 33604</strain>
    </source>
</reference>
<sequence>MTVTPLGRAPVFKIVAKHRAREAHLPHAFLSEHTVGWTGHYCMRFWDFRRDIHSTVKMEEFDGLLHQVTHIDNNIYLLDSHSLRLHVFPFPDLVKHSDVDQSGVEFSMLHPTSVQRHNLPLLVVMSDYLAEFLPLEEVDSPFLHFIGFTTSSTRNFYRFLPQLPQTSNSEEGRLPHLMGSCSLLAVDSEHVSEPRISSLFCKDEVLFVWFDYAKGICVSLPRIAGEAFDVNKSHMRLWIDHRDYESMTWYDWSPLLGRICLLKSDNEIRVLDFVPPPPN</sequence>
<evidence type="ECO:0000313" key="2">
    <source>
        <dbReference type="Proteomes" id="UP000027265"/>
    </source>
</evidence>
<evidence type="ECO:0000313" key="1">
    <source>
        <dbReference type="EMBL" id="KDQ50219.1"/>
    </source>
</evidence>
<dbReference type="InParanoid" id="A0A067P601"/>
<name>A0A067P601_9AGAM</name>
<dbReference type="HOGENOM" id="CLU_084527_0_0_1"/>
<proteinExistence type="predicted"/>
<accession>A0A067P601</accession>
<protein>
    <submittedName>
        <fullName evidence="1">Uncharacterized protein</fullName>
    </submittedName>
</protein>
<gene>
    <name evidence="1" type="ORF">JAAARDRAFT_81965</name>
</gene>
<organism evidence="1 2">
    <name type="scientific">Jaapia argillacea MUCL 33604</name>
    <dbReference type="NCBI Taxonomy" id="933084"/>
    <lineage>
        <taxon>Eukaryota</taxon>
        <taxon>Fungi</taxon>
        <taxon>Dikarya</taxon>
        <taxon>Basidiomycota</taxon>
        <taxon>Agaricomycotina</taxon>
        <taxon>Agaricomycetes</taxon>
        <taxon>Agaricomycetidae</taxon>
        <taxon>Jaapiales</taxon>
        <taxon>Jaapiaceae</taxon>
        <taxon>Jaapia</taxon>
    </lineage>
</organism>